<evidence type="ECO:0000313" key="3">
    <source>
        <dbReference type="Proteomes" id="UP000003423"/>
    </source>
</evidence>
<reference evidence="2 3" key="1">
    <citation type="journal article" date="2012" name="J. Bacteriol.">
        <title>Genome sequence of "Candidatus Nitrosopumilus salaria" BD31, an ammonia-oxidizing archaeon from the San Francisco Bay estuary.</title>
        <authorList>
            <person name="Mosier A.C."/>
            <person name="Allen E.E."/>
            <person name="Kim M."/>
            <person name="Ferriera S."/>
            <person name="Francis C.A."/>
        </authorList>
    </citation>
    <scope>NUCLEOTIDE SEQUENCE [LARGE SCALE GENOMIC DNA]</scope>
    <source>
        <strain evidence="2 3">BD31</strain>
    </source>
</reference>
<dbReference type="InterPro" id="IPR019151">
    <property type="entry name" value="Proteasome_assmbl_chaperone_2"/>
</dbReference>
<dbReference type="PATRIC" id="fig|859350.6.peg.1285"/>
<evidence type="ECO:0008006" key="4">
    <source>
        <dbReference type="Google" id="ProtNLM"/>
    </source>
</evidence>
<dbReference type="EMBL" id="AEXL02000107">
    <property type="protein sequence ID" value="EIJ65667.1"/>
    <property type="molecule type" value="Genomic_DNA"/>
</dbReference>
<dbReference type="Proteomes" id="UP000003423">
    <property type="component" value="Unassembled WGS sequence"/>
</dbReference>
<keyword evidence="1" id="KW-0472">Membrane</keyword>
<sequence>MIKVIKQNKSDKIMQEGFPEAEVFELKKIELKSPIIFAGFVGAGLVGPVAINHIISELKMIEIGVMRSKYLPPSTVFMRGRLRHPFRFYANQEGTICAIICEITLHMKGLYSLVSSILDWAEEKGSKEIVILDGVASTEHDDKAYCAAEEDLVRTMAEKDISMIPQGFITGIPGGILNECLVREIQGLTLLAKANRISPDSSAAATLIEALNRFYEMTIDTSELKKDKDRINSEFSELSQKYVEHREEIAGMYM</sequence>
<evidence type="ECO:0000256" key="1">
    <source>
        <dbReference type="SAM" id="Phobius"/>
    </source>
</evidence>
<keyword evidence="1" id="KW-0812">Transmembrane</keyword>
<evidence type="ECO:0000313" key="2">
    <source>
        <dbReference type="EMBL" id="EIJ65667.1"/>
    </source>
</evidence>
<gene>
    <name evidence="2" type="ORF">BD31_I2112</name>
</gene>
<name>I3D1S4_9ARCH</name>
<keyword evidence="3" id="KW-1185">Reference proteome</keyword>
<accession>I3D1S4</accession>
<dbReference type="AlphaFoldDB" id="I3D1S4"/>
<dbReference type="Pfam" id="PF09754">
    <property type="entry name" value="PAC2"/>
    <property type="match status" value="1"/>
</dbReference>
<dbReference type="InterPro" id="IPR038389">
    <property type="entry name" value="PSMG2_sf"/>
</dbReference>
<dbReference type="SUPFAM" id="SSF159659">
    <property type="entry name" value="Cgl1923-like"/>
    <property type="match status" value="1"/>
</dbReference>
<dbReference type="Gene3D" id="3.40.50.10900">
    <property type="entry name" value="PAC-like subunit"/>
    <property type="match status" value="1"/>
</dbReference>
<proteinExistence type="predicted"/>
<comment type="caution">
    <text evidence="2">The sequence shown here is derived from an EMBL/GenBank/DDBJ whole genome shotgun (WGS) entry which is preliminary data.</text>
</comment>
<protein>
    <recommendedName>
        <fullName evidence="4">3-isopropylmalate dehydratase</fullName>
    </recommendedName>
</protein>
<organism evidence="2 3">
    <name type="scientific">Candidatus Nitrosopumilus salarius BD31</name>
    <dbReference type="NCBI Taxonomy" id="859350"/>
    <lineage>
        <taxon>Archaea</taxon>
        <taxon>Nitrososphaerota</taxon>
        <taxon>Nitrososphaeria</taxon>
        <taxon>Nitrosopumilales</taxon>
        <taxon>Nitrosopumilaceae</taxon>
        <taxon>Nitrosopumilus</taxon>
    </lineage>
</organism>
<keyword evidence="1" id="KW-1133">Transmembrane helix</keyword>
<dbReference type="PANTHER" id="PTHR35610:SF7">
    <property type="entry name" value="3-ISOPROPYLMALATE DEHYDRATASE"/>
    <property type="match status" value="1"/>
</dbReference>
<dbReference type="PANTHER" id="PTHR35610">
    <property type="entry name" value="3-ISOPROPYLMALATE DEHYDRATASE-RELATED"/>
    <property type="match status" value="1"/>
</dbReference>
<feature type="transmembrane region" description="Helical" evidence="1">
    <location>
        <begin position="35"/>
        <end position="55"/>
    </location>
</feature>